<feature type="compositionally biased region" description="Polar residues" evidence="2">
    <location>
        <begin position="964"/>
        <end position="974"/>
    </location>
</feature>
<evidence type="ECO:0000313" key="3">
    <source>
        <dbReference type="EMBL" id="KAK3239842.1"/>
    </source>
</evidence>
<feature type="compositionally biased region" description="Polar residues" evidence="2">
    <location>
        <begin position="745"/>
        <end position="769"/>
    </location>
</feature>
<comment type="caution">
    <text evidence="3">The sequence shown here is derived from an EMBL/GenBank/DDBJ whole genome shotgun (WGS) entry which is preliminary data.</text>
</comment>
<evidence type="ECO:0000256" key="2">
    <source>
        <dbReference type="SAM" id="MobiDB-lite"/>
    </source>
</evidence>
<feature type="region of interest" description="Disordered" evidence="2">
    <location>
        <begin position="135"/>
        <end position="167"/>
    </location>
</feature>
<keyword evidence="1" id="KW-0175">Coiled coil</keyword>
<feature type="compositionally biased region" description="Basic residues" evidence="2">
    <location>
        <begin position="1015"/>
        <end position="1029"/>
    </location>
</feature>
<gene>
    <name evidence="3" type="ORF">CYMTET_50258</name>
</gene>
<feature type="compositionally biased region" description="Polar residues" evidence="2">
    <location>
        <begin position="269"/>
        <end position="282"/>
    </location>
</feature>
<feature type="region of interest" description="Disordered" evidence="2">
    <location>
        <begin position="631"/>
        <end position="840"/>
    </location>
</feature>
<name>A0AAE0ETV5_9CHLO</name>
<accession>A0AAE0ETV5</accession>
<dbReference type="EMBL" id="LGRX02033804">
    <property type="protein sequence ID" value="KAK3239842.1"/>
    <property type="molecule type" value="Genomic_DNA"/>
</dbReference>
<feature type="compositionally biased region" description="Low complexity" evidence="2">
    <location>
        <begin position="719"/>
        <end position="730"/>
    </location>
</feature>
<feature type="compositionally biased region" description="Polar residues" evidence="2">
    <location>
        <begin position="146"/>
        <end position="158"/>
    </location>
</feature>
<feature type="region of interest" description="Disordered" evidence="2">
    <location>
        <begin position="374"/>
        <end position="412"/>
    </location>
</feature>
<organism evidence="3 4">
    <name type="scientific">Cymbomonas tetramitiformis</name>
    <dbReference type="NCBI Taxonomy" id="36881"/>
    <lineage>
        <taxon>Eukaryota</taxon>
        <taxon>Viridiplantae</taxon>
        <taxon>Chlorophyta</taxon>
        <taxon>Pyramimonadophyceae</taxon>
        <taxon>Pyramimonadales</taxon>
        <taxon>Pyramimonadaceae</taxon>
        <taxon>Cymbomonas</taxon>
    </lineage>
</organism>
<feature type="compositionally biased region" description="Basic and acidic residues" evidence="2">
    <location>
        <begin position="1057"/>
        <end position="1066"/>
    </location>
</feature>
<reference evidence="3 4" key="1">
    <citation type="journal article" date="2015" name="Genome Biol. Evol.">
        <title>Comparative Genomics of a Bacterivorous Green Alga Reveals Evolutionary Causalities and Consequences of Phago-Mixotrophic Mode of Nutrition.</title>
        <authorList>
            <person name="Burns J.A."/>
            <person name="Paasch A."/>
            <person name="Narechania A."/>
            <person name="Kim E."/>
        </authorList>
    </citation>
    <scope>NUCLEOTIDE SEQUENCE [LARGE SCALE GENOMIC DNA]</scope>
    <source>
        <strain evidence="3 4">PLY_AMNH</strain>
    </source>
</reference>
<dbReference type="Proteomes" id="UP001190700">
    <property type="component" value="Unassembled WGS sequence"/>
</dbReference>
<dbReference type="AlphaFoldDB" id="A0AAE0ETV5"/>
<sequence>MSERKGASPASKVVPLDLDTLLAQLDRKNAAEEDSSLESRPRSASTSGEHSLQAMRLKEALSLRPTRQTTIANQHARTEQTTSPLRHRGGDTIFRLAEIDTLKKQLNQIQQEPRRSSVGSLREQLAAAVHDRKKRNGSFGGFEISSGPSTPGSCSADASTPRIPSFPLGERSALTGLRSTKEDQPKVHWNLFTHLNAIELYKEQSRANAVHLMTSATSEAATELTVGPLSQPPHTGRDPGKVSAAPWSPRGQQGALQGAEREGDEEDNVSLQTGLTQGQSSKTELECVKQQWGQHLHELEVRPSAVAQEPPPTASLEAATLATAPAASDAGSLLLPPRDGRHGEGFPPSPASDAPVRVHSGEVVSSLGGAGGREASIEAAGSHGGGAPGESPGEPVEPGSSPWREPGSQVPAEAHAAAELLRSAEFWASCSDSAVRAPGMEASRWGVEASRWGVEAIRWGVEASRWGVEASRRGVEASRWGVEASRWGVEASRWGVEAACPAAIALVERGAVESARHGGDAHRAEVLQERLAHTEAQWQAAAVVAATREAELKLQQVTHHQRLQQLGAQIQGLHGQLRGQGMALVQAQARAQAAGAALLAERQAWHVQVFEARKTAQFLHNKLEHVTAQQANADGAAPARPAAAGALPSQEESQSQAAGTPKMAMPLNEPSPPEAEAASNEHSPPEVEAASNDHSPPEVETASKMCTPPKEESAKTKASKWAAGSSAAPSRQIESSRKAKWASLKGTSPPNRAASRTSPDSVGTKQSSPKGLRRKRRSPPEDRAKGMWRAQSSPQGDGSSRVEARAEVEPASRPSVKTNEVEPASRTSVKTNESLKNSARRWELSLRGKVPEGRRAVGEDLARLRRMHRAAAVLLLSERDLHQQAQEAAEEEIRALMQQMGHLKLEAEHSNRALQQELRDVSIEWQKMVNCNDKKDEAIEKLRLELACRPTWSGTAASHRRVSWQGSRARSVSPPTRAASSDEGDACGPSSVPSTHKSRHSGAASESSTEQHASHNMRKLGRVSSARRAHKGLADVAKVGVRRMGQLPGRLVVHTTSAHDQEKSGSNDKSSPSTPPGSPHSRQGMVHGSASSGSSQRTIRELERELAATVLQAMIEGGAGQHYDTKMVAVSLSASPRSGRPRTVQRRKLRAPLTPFHGLRSGI</sequence>
<feature type="region of interest" description="Disordered" evidence="2">
    <location>
        <begin position="1056"/>
        <end position="1099"/>
    </location>
</feature>
<feature type="compositionally biased region" description="Low complexity" evidence="2">
    <location>
        <begin position="389"/>
        <end position="402"/>
    </location>
</feature>
<evidence type="ECO:0000256" key="1">
    <source>
        <dbReference type="SAM" id="Coils"/>
    </source>
</evidence>
<feature type="region of interest" description="Disordered" evidence="2">
    <location>
        <begin position="226"/>
        <end position="282"/>
    </location>
</feature>
<feature type="region of interest" description="Disordered" evidence="2">
    <location>
        <begin position="330"/>
        <end position="357"/>
    </location>
</feature>
<protein>
    <submittedName>
        <fullName evidence="3">Uncharacterized protein</fullName>
    </submittedName>
</protein>
<feature type="region of interest" description="Disordered" evidence="2">
    <location>
        <begin position="25"/>
        <end position="55"/>
    </location>
</feature>
<feature type="compositionally biased region" description="Basic and acidic residues" evidence="2">
    <location>
        <begin position="800"/>
        <end position="810"/>
    </location>
</feature>
<evidence type="ECO:0000313" key="4">
    <source>
        <dbReference type="Proteomes" id="UP001190700"/>
    </source>
</evidence>
<feature type="coiled-coil region" evidence="1">
    <location>
        <begin position="879"/>
        <end position="924"/>
    </location>
</feature>
<feature type="compositionally biased region" description="Polar residues" evidence="2">
    <location>
        <begin position="825"/>
        <end position="837"/>
    </location>
</feature>
<feature type="region of interest" description="Disordered" evidence="2">
    <location>
        <begin position="957"/>
        <end position="1029"/>
    </location>
</feature>
<feature type="compositionally biased region" description="Basic and acidic residues" evidence="2">
    <location>
        <begin position="25"/>
        <end position="41"/>
    </location>
</feature>
<feature type="compositionally biased region" description="Low complexity" evidence="2">
    <location>
        <begin position="631"/>
        <end position="646"/>
    </location>
</feature>
<proteinExistence type="predicted"/>
<keyword evidence="4" id="KW-1185">Reference proteome</keyword>